<comment type="pathway">
    <text evidence="1">Lipid metabolism; fatty acid biosynthesis.</text>
</comment>
<keyword evidence="2" id="KW-0175">Coiled coil</keyword>
<organism evidence="6 7">
    <name type="scientific">Raphidocelis subcapitata</name>
    <dbReference type="NCBI Taxonomy" id="307507"/>
    <lineage>
        <taxon>Eukaryota</taxon>
        <taxon>Viridiplantae</taxon>
        <taxon>Chlorophyta</taxon>
        <taxon>core chlorophytes</taxon>
        <taxon>Chlorophyceae</taxon>
        <taxon>CS clade</taxon>
        <taxon>Sphaeropleales</taxon>
        <taxon>Selenastraceae</taxon>
        <taxon>Raphidocelis</taxon>
    </lineage>
</organism>
<dbReference type="Proteomes" id="UP000247498">
    <property type="component" value="Unassembled WGS sequence"/>
</dbReference>
<dbReference type="AlphaFoldDB" id="A0A2V0PJV0"/>
<dbReference type="CDD" id="cd00831">
    <property type="entry name" value="CHS_like"/>
    <property type="match status" value="1"/>
</dbReference>
<evidence type="ECO:0000259" key="4">
    <source>
        <dbReference type="Pfam" id="PF02797"/>
    </source>
</evidence>
<evidence type="ECO:0000256" key="3">
    <source>
        <dbReference type="SAM" id="Phobius"/>
    </source>
</evidence>
<evidence type="ECO:0000256" key="1">
    <source>
        <dbReference type="PIRNR" id="PIRNR036417"/>
    </source>
</evidence>
<dbReference type="Pfam" id="PF02797">
    <property type="entry name" value="Chal_sti_synt_C"/>
    <property type="match status" value="1"/>
</dbReference>
<name>A0A2V0PJV0_9CHLO</name>
<dbReference type="PIRSF" id="PIRSF036417">
    <property type="entry name" value="3-ktacl-CoA_syn"/>
    <property type="match status" value="1"/>
</dbReference>
<gene>
    <name evidence="6" type="ORF">Rsub_12772</name>
</gene>
<dbReference type="InterPro" id="IPR012328">
    <property type="entry name" value="Chalcone/stilbene_synt_C"/>
</dbReference>
<dbReference type="EC" id="2.3.1.-" evidence="1"/>
<evidence type="ECO:0000256" key="2">
    <source>
        <dbReference type="SAM" id="Coils"/>
    </source>
</evidence>
<dbReference type="UniPathway" id="UPA00094"/>
<dbReference type="InterPro" id="IPR016039">
    <property type="entry name" value="Thiolase-like"/>
</dbReference>
<reference evidence="6 7" key="1">
    <citation type="journal article" date="2018" name="Sci. Rep.">
        <title>Raphidocelis subcapitata (=Pseudokirchneriella subcapitata) provides an insight into genome evolution and environmental adaptations in the Sphaeropleales.</title>
        <authorList>
            <person name="Suzuki S."/>
            <person name="Yamaguchi H."/>
            <person name="Nakajima N."/>
            <person name="Kawachi M."/>
        </authorList>
    </citation>
    <scope>NUCLEOTIDE SEQUENCE [LARGE SCALE GENOMIC DNA]</scope>
    <source>
        <strain evidence="6 7">NIES-35</strain>
    </source>
</reference>
<sequence>MPSRQPPSQGHLLAQAQCTGAAIVVALILRRIDRLDCAADGAAGFNAALCRARAALGSRLAFDLNVGLLLLGAAAAAILLARLLIRLVRKAPVYIVDFTVHRPDASWRFSRADVRRLAIANGGIPEDDIAFMEKLAYRSGLGDATAVVPAIQRAPQSKPGMELAREEYQATCFSCVAELLEKTGVKPSQIKFVITNSSLFNPTPSLSAAVMNRFRMRDDTINYSLGGMGCSAGVVALDLARQMLQLNPGSYALVISHENITNNYYTGRDKSMIIANTLFRSNGAAVLLSSRPADAGRSKYTLHHIVRTIMAADDEAYRCVWQTNDDQGEQGVALRKELIGVAGRAVACNMTRLGPLVLPVSEQLKFAANAAVRAGLKALPPKTAASLPVPASWRKPYTPNFSKAFDAVCIHTGGRGVIDSMEQNLGMSKDMVEASRAALFAFGNTSSCSVWYELAYKEAFGGLPRGARVWQIAFGSGFKCNSAVLRANRAVKDAHPAWEGFDKAKMYAQLEDIEREVAASRARRAAEKAAAAAAGTATH</sequence>
<dbReference type="EMBL" id="BDRX01000190">
    <property type="protein sequence ID" value="GBG00075.1"/>
    <property type="molecule type" value="Genomic_DNA"/>
</dbReference>
<keyword evidence="3" id="KW-1133">Transmembrane helix</keyword>
<proteinExistence type="inferred from homology"/>
<feature type="domain" description="Chalcone/stilbene synthase C-terminal" evidence="4">
    <location>
        <begin position="409"/>
        <end position="485"/>
    </location>
</feature>
<feature type="transmembrane region" description="Helical" evidence="3">
    <location>
        <begin position="12"/>
        <end position="29"/>
    </location>
</feature>
<feature type="domain" description="FAE" evidence="5">
    <location>
        <begin position="88"/>
        <end position="370"/>
    </location>
</feature>
<dbReference type="GO" id="GO:0016020">
    <property type="term" value="C:membrane"/>
    <property type="evidence" value="ECO:0007669"/>
    <property type="project" value="InterPro"/>
</dbReference>
<dbReference type="InParanoid" id="A0A2V0PJV0"/>
<dbReference type="PANTHER" id="PTHR31561">
    <property type="entry name" value="3-KETOACYL-COA SYNTHASE"/>
    <property type="match status" value="1"/>
</dbReference>
<keyword evidence="1" id="KW-0808">Transferase</keyword>
<accession>A0A2V0PJV0</accession>
<dbReference type="STRING" id="307507.A0A2V0PJV0"/>
<keyword evidence="1" id="KW-0012">Acyltransferase</keyword>
<dbReference type="Gene3D" id="3.40.47.10">
    <property type="match status" value="1"/>
</dbReference>
<dbReference type="GO" id="GO:0016747">
    <property type="term" value="F:acyltransferase activity, transferring groups other than amino-acyl groups"/>
    <property type="evidence" value="ECO:0007669"/>
    <property type="project" value="InterPro"/>
</dbReference>
<evidence type="ECO:0000259" key="5">
    <source>
        <dbReference type="Pfam" id="PF08392"/>
    </source>
</evidence>
<evidence type="ECO:0000313" key="6">
    <source>
        <dbReference type="EMBL" id="GBG00075.1"/>
    </source>
</evidence>
<dbReference type="Pfam" id="PF08392">
    <property type="entry name" value="FAE1_CUT1_RppA"/>
    <property type="match status" value="1"/>
</dbReference>
<protein>
    <recommendedName>
        <fullName evidence="1">3-ketoacyl-CoA synthase</fullName>
        <ecNumber evidence="1">2.3.1.-</ecNumber>
    </recommendedName>
</protein>
<keyword evidence="3" id="KW-0812">Transmembrane</keyword>
<dbReference type="InterPro" id="IPR012392">
    <property type="entry name" value="3-ktacl-CoA_syn"/>
</dbReference>
<keyword evidence="3" id="KW-0472">Membrane</keyword>
<keyword evidence="7" id="KW-1185">Reference proteome</keyword>
<dbReference type="OrthoDB" id="329835at2759"/>
<feature type="coiled-coil region" evidence="2">
    <location>
        <begin position="503"/>
        <end position="530"/>
    </location>
</feature>
<evidence type="ECO:0000313" key="7">
    <source>
        <dbReference type="Proteomes" id="UP000247498"/>
    </source>
</evidence>
<feature type="transmembrane region" description="Helical" evidence="3">
    <location>
        <begin position="66"/>
        <end position="85"/>
    </location>
</feature>
<comment type="similarity">
    <text evidence="1">Belongs to the thiolase-like superfamily. Chalcone/stilbene synthases family.</text>
</comment>
<dbReference type="GO" id="GO:0006633">
    <property type="term" value="P:fatty acid biosynthetic process"/>
    <property type="evidence" value="ECO:0007669"/>
    <property type="project" value="UniProtKB-UniPathway"/>
</dbReference>
<comment type="caution">
    <text evidence="6">The sequence shown here is derived from an EMBL/GenBank/DDBJ whole genome shotgun (WGS) entry which is preliminary data.</text>
</comment>
<dbReference type="InterPro" id="IPR013601">
    <property type="entry name" value="FAE1_typ3_polyketide_synth"/>
</dbReference>
<dbReference type="SUPFAM" id="SSF53901">
    <property type="entry name" value="Thiolase-like"/>
    <property type="match status" value="2"/>
</dbReference>